<reference evidence="11 12" key="1">
    <citation type="journal article" date="2015" name="Nature">
        <title>rRNA introns, odd ribosomes, and small enigmatic genomes across a large radiation of phyla.</title>
        <authorList>
            <person name="Brown C.T."/>
            <person name="Hug L.A."/>
            <person name="Thomas B.C."/>
            <person name="Sharon I."/>
            <person name="Castelle C.J."/>
            <person name="Singh A."/>
            <person name="Wilkins M.J."/>
            <person name="Williams K.H."/>
            <person name="Banfield J.F."/>
        </authorList>
    </citation>
    <scope>NUCLEOTIDE SEQUENCE [LARGE SCALE GENOMIC DNA]</scope>
</reference>
<dbReference type="PANTHER" id="PTHR12468:SF2">
    <property type="entry name" value="GPI MANNOSYLTRANSFERASE 2"/>
    <property type="match status" value="1"/>
</dbReference>
<feature type="transmembrane region" description="Helical" evidence="10">
    <location>
        <begin position="175"/>
        <end position="197"/>
    </location>
</feature>
<protein>
    <recommendedName>
        <fullName evidence="13">Glycosyltransferase RgtA/B/C/D-like domain-containing protein</fullName>
    </recommendedName>
</protein>
<keyword evidence="9 10" id="KW-0472">Membrane</keyword>
<feature type="transmembrane region" description="Helical" evidence="10">
    <location>
        <begin position="278"/>
        <end position="299"/>
    </location>
</feature>
<evidence type="ECO:0000256" key="8">
    <source>
        <dbReference type="ARBA" id="ARBA00022989"/>
    </source>
</evidence>
<keyword evidence="3" id="KW-0337">GPI-anchor biosynthesis</keyword>
<evidence type="ECO:0000256" key="2">
    <source>
        <dbReference type="ARBA" id="ARBA00004687"/>
    </source>
</evidence>
<comment type="pathway">
    <text evidence="2">Glycolipid biosynthesis; glycosylphosphatidylinositol-anchor biosynthesis.</text>
</comment>
<comment type="subcellular location">
    <subcellularLocation>
        <location evidence="1">Endoplasmic reticulum membrane</location>
        <topology evidence="1">Multi-pass membrane protein</topology>
    </subcellularLocation>
</comment>
<comment type="caution">
    <text evidence="11">The sequence shown here is derived from an EMBL/GenBank/DDBJ whole genome shotgun (WGS) entry which is preliminary data.</text>
</comment>
<dbReference type="InterPro" id="IPR007315">
    <property type="entry name" value="PIG-V/Gpi18"/>
</dbReference>
<dbReference type="GO" id="GO:0006506">
    <property type="term" value="P:GPI anchor biosynthetic process"/>
    <property type="evidence" value="ECO:0007669"/>
    <property type="project" value="UniProtKB-UniPathway"/>
</dbReference>
<feature type="transmembrane region" description="Helical" evidence="10">
    <location>
        <begin position="311"/>
        <end position="340"/>
    </location>
</feature>
<dbReference type="GO" id="GO:0031501">
    <property type="term" value="C:mannosyltransferase complex"/>
    <property type="evidence" value="ECO:0007669"/>
    <property type="project" value="TreeGrafter"/>
</dbReference>
<evidence type="ECO:0000256" key="9">
    <source>
        <dbReference type="ARBA" id="ARBA00023136"/>
    </source>
</evidence>
<feature type="transmembrane region" description="Helical" evidence="10">
    <location>
        <begin position="218"/>
        <end position="236"/>
    </location>
</feature>
<dbReference type="STRING" id="1618345.UT18_C0030G0014"/>
<dbReference type="GO" id="GO:0004376">
    <property type="term" value="F:GPI mannosyltransferase activity"/>
    <property type="evidence" value="ECO:0007669"/>
    <property type="project" value="InterPro"/>
</dbReference>
<evidence type="ECO:0000256" key="5">
    <source>
        <dbReference type="ARBA" id="ARBA00022679"/>
    </source>
</evidence>
<keyword evidence="5" id="KW-0808">Transferase</keyword>
<evidence type="ECO:0000313" key="12">
    <source>
        <dbReference type="Proteomes" id="UP000034207"/>
    </source>
</evidence>
<evidence type="ECO:0008006" key="13">
    <source>
        <dbReference type="Google" id="ProtNLM"/>
    </source>
</evidence>
<keyword evidence="8 10" id="KW-1133">Transmembrane helix</keyword>
<dbReference type="PANTHER" id="PTHR12468">
    <property type="entry name" value="GPI MANNOSYLTRANSFERASE 2"/>
    <property type="match status" value="1"/>
</dbReference>
<keyword evidence="6 10" id="KW-0812">Transmembrane</keyword>
<evidence type="ECO:0000256" key="3">
    <source>
        <dbReference type="ARBA" id="ARBA00022502"/>
    </source>
</evidence>
<sequence>MKKIFIHVVIWLFCINLFAIAVNNRLNLNEDSAHYWMGPGKFPVTKTWNPVEQRVFWDSEWYLDIAKNGYYLRENDQLHNIVFFPLYPMLIKVMSYLVLGNYLLAGWLVSIAALFGAIFYLYKLVKEFHPNVIPEEVIFFALVFPTAIFFNAIYTESLFLFLSIATFYYTFKKQFWLAGLLGLLASLTRISGVFLFIPLVYELLRQDGFKELFKSKPYPFLLIPLGTLSFFAFHYLRFGDFLLFMKIEANWGRDFNPFKLYLNSPEEFKNFVLTPASYVHFSLDVLFIVFIFIITYLVYKNLSKTYGIYMFLTAIVPLSTGTMMSIGRYILILFPIYIFAASIKNEYVKNTWAFASVLLLAFYTMLYANNYWAG</sequence>
<keyword evidence="7" id="KW-0256">Endoplasmic reticulum</keyword>
<evidence type="ECO:0000256" key="10">
    <source>
        <dbReference type="SAM" id="Phobius"/>
    </source>
</evidence>
<evidence type="ECO:0000256" key="4">
    <source>
        <dbReference type="ARBA" id="ARBA00022676"/>
    </source>
</evidence>
<dbReference type="AlphaFoldDB" id="A0A0G0P4D6"/>
<feature type="transmembrane region" description="Helical" evidence="10">
    <location>
        <begin position="352"/>
        <end position="372"/>
    </location>
</feature>
<feature type="transmembrane region" description="Helical" evidence="10">
    <location>
        <begin position="137"/>
        <end position="169"/>
    </location>
</feature>
<keyword evidence="4" id="KW-0328">Glycosyltransferase</keyword>
<feature type="transmembrane region" description="Helical" evidence="10">
    <location>
        <begin position="102"/>
        <end position="125"/>
    </location>
</feature>
<dbReference type="GO" id="GO:0000009">
    <property type="term" value="F:alpha-1,6-mannosyltransferase activity"/>
    <property type="evidence" value="ECO:0007669"/>
    <property type="project" value="InterPro"/>
</dbReference>
<dbReference type="Pfam" id="PF04188">
    <property type="entry name" value="Mannosyl_trans2"/>
    <property type="match status" value="1"/>
</dbReference>
<dbReference type="Proteomes" id="UP000034207">
    <property type="component" value="Unassembled WGS sequence"/>
</dbReference>
<evidence type="ECO:0000256" key="6">
    <source>
        <dbReference type="ARBA" id="ARBA00022692"/>
    </source>
</evidence>
<evidence type="ECO:0000256" key="7">
    <source>
        <dbReference type="ARBA" id="ARBA00022824"/>
    </source>
</evidence>
<name>A0A0G0P4D6_UNCC2</name>
<dbReference type="UniPathway" id="UPA00196"/>
<organism evidence="11 12">
    <name type="scientific">candidate division CPR2 bacterium GW2011_GWC2_39_10</name>
    <dbReference type="NCBI Taxonomy" id="1618345"/>
    <lineage>
        <taxon>Bacteria</taxon>
        <taxon>Bacteria division CPR2</taxon>
    </lineage>
</organism>
<evidence type="ECO:0000313" key="11">
    <source>
        <dbReference type="EMBL" id="KKQ93004.1"/>
    </source>
</evidence>
<proteinExistence type="predicted"/>
<gene>
    <name evidence="11" type="ORF">UT18_C0030G0014</name>
</gene>
<dbReference type="GO" id="GO:0016020">
    <property type="term" value="C:membrane"/>
    <property type="evidence" value="ECO:0007669"/>
    <property type="project" value="GOC"/>
</dbReference>
<accession>A0A0G0P4D6</accession>
<evidence type="ECO:0000256" key="1">
    <source>
        <dbReference type="ARBA" id="ARBA00004477"/>
    </source>
</evidence>
<dbReference type="EMBL" id="LBVV01000030">
    <property type="protein sequence ID" value="KKQ93004.1"/>
    <property type="molecule type" value="Genomic_DNA"/>
</dbReference>